<evidence type="ECO:0000313" key="8">
    <source>
        <dbReference type="Proteomes" id="UP001249291"/>
    </source>
</evidence>
<dbReference type="EC" id="2.4.1.289" evidence="7"/>
<evidence type="ECO:0000256" key="4">
    <source>
        <dbReference type="ARBA" id="ARBA00022679"/>
    </source>
</evidence>
<dbReference type="Proteomes" id="UP001249291">
    <property type="component" value="Unassembled WGS sequence"/>
</dbReference>
<gene>
    <name evidence="7" type="ORF">QE375_002345</name>
</gene>
<evidence type="ECO:0000256" key="1">
    <source>
        <dbReference type="ARBA" id="ARBA00004776"/>
    </source>
</evidence>
<comment type="similarity">
    <text evidence="2">Belongs to the glycosyltransferase 2 family.</text>
</comment>
<evidence type="ECO:0000313" key="7">
    <source>
        <dbReference type="EMBL" id="MDR6142791.1"/>
    </source>
</evidence>
<dbReference type="InterPro" id="IPR001173">
    <property type="entry name" value="Glyco_trans_2-like"/>
</dbReference>
<keyword evidence="4 7" id="KW-0808">Transferase</keyword>
<dbReference type="InterPro" id="IPR027791">
    <property type="entry name" value="Galactosyl_T_C"/>
</dbReference>
<name>A0ABU1HRY1_9MICO</name>
<reference evidence="7 8" key="1">
    <citation type="submission" date="2023-08" db="EMBL/GenBank/DDBJ databases">
        <title>Functional and genomic diversity of the sorghum phyllosphere microbiome.</title>
        <authorList>
            <person name="Shade A."/>
        </authorList>
    </citation>
    <scope>NUCLEOTIDE SEQUENCE [LARGE SCALE GENOMIC DNA]</scope>
    <source>
        <strain evidence="7 8">SORGH_AS_0445</strain>
    </source>
</reference>
<keyword evidence="8" id="KW-1185">Reference proteome</keyword>
<dbReference type="Pfam" id="PF02709">
    <property type="entry name" value="Glyco_transf_7C"/>
    <property type="match status" value="1"/>
</dbReference>
<evidence type="ECO:0000256" key="3">
    <source>
        <dbReference type="ARBA" id="ARBA00022676"/>
    </source>
</evidence>
<feature type="domain" description="Glycosyltransferase 2-like" evidence="5">
    <location>
        <begin position="68"/>
        <end position="125"/>
    </location>
</feature>
<sequence>MSIRVAVITPASVNRLDHLQRQRRFLDEVRTPGIEVVRVEAWLDVEAPPAVPSVLSVHLPPGRDGMRVGAARNAAAALALDHGVDLLVFLDVDCLPGPDLLERYVDAAQDHPHDLLCGPVTYLHSVQRPSRMADLGTMTRPHPARPLPPDGDVVTATDDEFDLFWSLSFAVTTETWTRLGGFDEAYEGYGAEDTDLGRRARSLGMRVQWVGGAHAYHQWHPAGSPPWRHLDDILRNGALFAERWGEWPMRGWIDSFIEGGAVEPHGDGYRRIASGTGVRSVQA</sequence>
<proteinExistence type="inferred from homology"/>
<evidence type="ECO:0000256" key="2">
    <source>
        <dbReference type="ARBA" id="ARBA00006739"/>
    </source>
</evidence>
<protein>
    <submittedName>
        <fullName evidence="7">N-acetylglucosaminyl-diphospho-decaprenol L-rhamnosyltransferase</fullName>
        <ecNumber evidence="7">2.4.1.289</ecNumber>
    </submittedName>
</protein>
<feature type="domain" description="Galactosyltransferase C-terminal" evidence="6">
    <location>
        <begin position="164"/>
        <end position="214"/>
    </location>
</feature>
<comment type="pathway">
    <text evidence="1">Cell wall biogenesis; cell wall polysaccharide biosynthesis.</text>
</comment>
<dbReference type="PANTHER" id="PTHR43179">
    <property type="entry name" value="RHAMNOSYLTRANSFERASE WBBL"/>
    <property type="match status" value="1"/>
</dbReference>
<accession>A0ABU1HRY1</accession>
<dbReference type="InterPro" id="IPR029044">
    <property type="entry name" value="Nucleotide-diphossugar_trans"/>
</dbReference>
<dbReference type="Pfam" id="PF00535">
    <property type="entry name" value="Glycos_transf_2"/>
    <property type="match status" value="1"/>
</dbReference>
<dbReference type="SUPFAM" id="SSF53448">
    <property type="entry name" value="Nucleotide-diphospho-sugar transferases"/>
    <property type="match status" value="1"/>
</dbReference>
<dbReference type="EMBL" id="JAVIZQ010000001">
    <property type="protein sequence ID" value="MDR6142791.1"/>
    <property type="molecule type" value="Genomic_DNA"/>
</dbReference>
<dbReference type="PANTHER" id="PTHR43179:SF12">
    <property type="entry name" value="GALACTOFURANOSYLTRANSFERASE GLFT2"/>
    <property type="match status" value="1"/>
</dbReference>
<organism evidence="7 8">
    <name type="scientific">Microbacterium foliorum</name>
    <dbReference type="NCBI Taxonomy" id="104336"/>
    <lineage>
        <taxon>Bacteria</taxon>
        <taxon>Bacillati</taxon>
        <taxon>Actinomycetota</taxon>
        <taxon>Actinomycetes</taxon>
        <taxon>Micrococcales</taxon>
        <taxon>Microbacteriaceae</taxon>
        <taxon>Microbacterium</taxon>
    </lineage>
</organism>
<keyword evidence="3 7" id="KW-0328">Glycosyltransferase</keyword>
<evidence type="ECO:0000259" key="5">
    <source>
        <dbReference type="Pfam" id="PF00535"/>
    </source>
</evidence>
<dbReference type="RefSeq" id="WP_309691270.1">
    <property type="nucleotide sequence ID" value="NZ_JAVIZQ010000001.1"/>
</dbReference>
<dbReference type="Gene3D" id="3.90.550.10">
    <property type="entry name" value="Spore Coat Polysaccharide Biosynthesis Protein SpsA, Chain A"/>
    <property type="match status" value="1"/>
</dbReference>
<comment type="caution">
    <text evidence="7">The sequence shown here is derived from an EMBL/GenBank/DDBJ whole genome shotgun (WGS) entry which is preliminary data.</text>
</comment>
<dbReference type="GO" id="GO:0102096">
    <property type="term" value="F:decaprenyl-N-acetyl-alpha-D-glucosaminyl-pyrophosphate:dTDP-alpha-L-rhamnose rhamnosyltransferase activity"/>
    <property type="evidence" value="ECO:0007669"/>
    <property type="project" value="UniProtKB-EC"/>
</dbReference>
<evidence type="ECO:0000259" key="6">
    <source>
        <dbReference type="Pfam" id="PF02709"/>
    </source>
</evidence>